<sequence>MIFQERARHWVRKDGSSFTPRRRRQLNKKSNDNSGIRTHAPEDQIIRTKRPPDSGALDHSAMLPTQTSLHEQTLQLCANWRKRINRSSATSSILPVFCLQPRRVGVIFYISSLGSCGWHWVAVVGPVVGLAIAKFLTTNLL</sequence>
<protein>
    <submittedName>
        <fullName evidence="1">Uncharacterized protein</fullName>
    </submittedName>
</protein>
<dbReference type="EMBL" id="ML208464">
    <property type="protein sequence ID" value="TFK64707.1"/>
    <property type="molecule type" value="Genomic_DNA"/>
</dbReference>
<reference evidence="1 2" key="1">
    <citation type="journal article" date="2019" name="Nat. Ecol. Evol.">
        <title>Megaphylogeny resolves global patterns of mushroom evolution.</title>
        <authorList>
            <person name="Varga T."/>
            <person name="Krizsan K."/>
            <person name="Foldi C."/>
            <person name="Dima B."/>
            <person name="Sanchez-Garcia M."/>
            <person name="Sanchez-Ramirez S."/>
            <person name="Szollosi G.J."/>
            <person name="Szarkandi J.G."/>
            <person name="Papp V."/>
            <person name="Albert L."/>
            <person name="Andreopoulos W."/>
            <person name="Angelini C."/>
            <person name="Antonin V."/>
            <person name="Barry K.W."/>
            <person name="Bougher N.L."/>
            <person name="Buchanan P."/>
            <person name="Buyck B."/>
            <person name="Bense V."/>
            <person name="Catcheside P."/>
            <person name="Chovatia M."/>
            <person name="Cooper J."/>
            <person name="Damon W."/>
            <person name="Desjardin D."/>
            <person name="Finy P."/>
            <person name="Geml J."/>
            <person name="Haridas S."/>
            <person name="Hughes K."/>
            <person name="Justo A."/>
            <person name="Karasinski D."/>
            <person name="Kautmanova I."/>
            <person name="Kiss B."/>
            <person name="Kocsube S."/>
            <person name="Kotiranta H."/>
            <person name="LaButti K.M."/>
            <person name="Lechner B.E."/>
            <person name="Liimatainen K."/>
            <person name="Lipzen A."/>
            <person name="Lukacs Z."/>
            <person name="Mihaltcheva S."/>
            <person name="Morgado L.N."/>
            <person name="Niskanen T."/>
            <person name="Noordeloos M.E."/>
            <person name="Ohm R.A."/>
            <person name="Ortiz-Santana B."/>
            <person name="Ovrebo C."/>
            <person name="Racz N."/>
            <person name="Riley R."/>
            <person name="Savchenko A."/>
            <person name="Shiryaev A."/>
            <person name="Soop K."/>
            <person name="Spirin V."/>
            <person name="Szebenyi C."/>
            <person name="Tomsovsky M."/>
            <person name="Tulloss R.E."/>
            <person name="Uehling J."/>
            <person name="Grigoriev I.V."/>
            <person name="Vagvolgyi C."/>
            <person name="Papp T."/>
            <person name="Martin F.M."/>
            <person name="Miettinen O."/>
            <person name="Hibbett D.S."/>
            <person name="Nagy L.G."/>
        </authorList>
    </citation>
    <scope>NUCLEOTIDE SEQUENCE [LARGE SCALE GENOMIC DNA]</scope>
    <source>
        <strain evidence="1 2">NL-1719</strain>
    </source>
</reference>
<gene>
    <name evidence="1" type="ORF">BDN72DRAFT_253216</name>
</gene>
<evidence type="ECO:0000313" key="2">
    <source>
        <dbReference type="Proteomes" id="UP000308600"/>
    </source>
</evidence>
<dbReference type="Proteomes" id="UP000308600">
    <property type="component" value="Unassembled WGS sequence"/>
</dbReference>
<proteinExistence type="predicted"/>
<name>A0ACD3AGI7_9AGAR</name>
<accession>A0ACD3AGI7</accession>
<evidence type="ECO:0000313" key="1">
    <source>
        <dbReference type="EMBL" id="TFK64707.1"/>
    </source>
</evidence>
<keyword evidence="2" id="KW-1185">Reference proteome</keyword>
<organism evidence="1 2">
    <name type="scientific">Pluteus cervinus</name>
    <dbReference type="NCBI Taxonomy" id="181527"/>
    <lineage>
        <taxon>Eukaryota</taxon>
        <taxon>Fungi</taxon>
        <taxon>Dikarya</taxon>
        <taxon>Basidiomycota</taxon>
        <taxon>Agaricomycotina</taxon>
        <taxon>Agaricomycetes</taxon>
        <taxon>Agaricomycetidae</taxon>
        <taxon>Agaricales</taxon>
        <taxon>Pluteineae</taxon>
        <taxon>Pluteaceae</taxon>
        <taxon>Pluteus</taxon>
    </lineage>
</organism>